<evidence type="ECO:0000313" key="1">
    <source>
        <dbReference type="EMBL" id="CAB02092.3"/>
    </source>
</evidence>
<dbReference type="eggNOG" id="ENOG502TJ95">
    <property type="taxonomic scope" value="Eukaryota"/>
</dbReference>
<dbReference type="UCSC" id="F25H2.3">
    <property type="organism name" value="c. elegans"/>
</dbReference>
<dbReference type="AlphaFoldDB" id="Q93567"/>
<dbReference type="InterPro" id="IPR036770">
    <property type="entry name" value="Ankyrin_rpt-contain_sf"/>
</dbReference>
<dbReference type="InParanoid" id="Q93567"/>
<accession>Q93567</accession>
<keyword evidence="2" id="KW-1185">Reference proteome</keyword>
<dbReference type="STRING" id="6239.F25H2.3.1"/>
<dbReference type="KEGG" id="cel:CELE_F25H2.3"/>
<dbReference type="EMBL" id="BX284601">
    <property type="protein sequence ID" value="CAB02092.3"/>
    <property type="molecule type" value="Genomic_DNA"/>
</dbReference>
<dbReference type="PaxDb" id="6239-F25H2.3"/>
<name>Q93567_CAEEL</name>
<dbReference type="OrthoDB" id="10033229at2759"/>
<gene>
    <name evidence="1" type="ORF">CELE_F25H2.3</name>
    <name evidence="1 3" type="ORF">F25H2.3</name>
</gene>
<proteinExistence type="predicted"/>
<dbReference type="Gene3D" id="1.25.40.20">
    <property type="entry name" value="Ankyrin repeat-containing domain"/>
    <property type="match status" value="1"/>
</dbReference>
<dbReference type="GeneID" id="184936"/>
<protein>
    <submittedName>
        <fullName evidence="1">ANK_REP_REGION domain-containing protein</fullName>
    </submittedName>
</protein>
<sequence>MRACKVDNPFEIIKLLNEGANPNATDHAKNTCSSTAVLNMQPENVRILLEVGANPEAICLSNGNRLIHDILIMMIGKDNKIIDFQSDRETILKMFRLAMDIGVRMDLINKKVKTGCDLLNILLRNDMKYRRDEIYYQKSQEEIKIETGQLNTIGSDKPSIHLAEEVEEMQMLEVTESDSWKTQENPIINRSSNEDQHGKEKEQNHLICEQETNIYEETSKANILNLEMKRTRFEDIYRELETRNEVCRMRENFGRHDGPGLIIPCDTSYNFPYSLIGMLYLPVSTPHSASDRERKRKWFWRGSAFAADVARIGINV</sequence>
<organism evidence="1 2">
    <name type="scientific">Caenorhabditis elegans</name>
    <dbReference type="NCBI Taxonomy" id="6239"/>
    <lineage>
        <taxon>Eukaryota</taxon>
        <taxon>Metazoa</taxon>
        <taxon>Ecdysozoa</taxon>
        <taxon>Nematoda</taxon>
        <taxon>Chromadorea</taxon>
        <taxon>Rhabditida</taxon>
        <taxon>Rhabditina</taxon>
        <taxon>Rhabditomorpha</taxon>
        <taxon>Rhabditoidea</taxon>
        <taxon>Rhabditidae</taxon>
        <taxon>Peloderinae</taxon>
        <taxon>Caenorhabditis</taxon>
    </lineage>
</organism>
<dbReference type="HOGENOM" id="CLU_880637_0_0_1"/>
<dbReference type="RefSeq" id="NP_492759.3">
    <property type="nucleotide sequence ID" value="NM_060358.3"/>
</dbReference>
<reference evidence="1 2" key="1">
    <citation type="journal article" date="1998" name="Science">
        <title>Genome sequence of the nematode C. elegans: a platform for investigating biology.</title>
        <authorList>
            <consortium name="The C. elegans sequencing consortium"/>
            <person name="Sulson J.E."/>
            <person name="Waterston R."/>
        </authorList>
    </citation>
    <scope>NUCLEOTIDE SEQUENCE [LARGE SCALE GENOMIC DNA]</scope>
    <source>
        <strain evidence="1 2">Bristol N2</strain>
    </source>
</reference>
<dbReference type="WormBase" id="F25H2.3">
    <property type="protein sequence ID" value="CE46801"/>
    <property type="gene ID" value="WBGene00009117"/>
</dbReference>
<dbReference type="SUPFAM" id="SSF48403">
    <property type="entry name" value="Ankyrin repeat"/>
    <property type="match status" value="1"/>
</dbReference>
<dbReference type="CTD" id="184936"/>
<dbReference type="AGR" id="WB:WBGene00009117"/>
<evidence type="ECO:0000313" key="3">
    <source>
        <dbReference type="WormBase" id="F25H2.3"/>
    </source>
</evidence>
<dbReference type="SMR" id="Q93567"/>
<evidence type="ECO:0000313" key="2">
    <source>
        <dbReference type="Proteomes" id="UP000001940"/>
    </source>
</evidence>
<dbReference type="Proteomes" id="UP000001940">
    <property type="component" value="Chromosome I"/>
</dbReference>